<evidence type="ECO:0000256" key="1">
    <source>
        <dbReference type="ARBA" id="ARBA00004370"/>
    </source>
</evidence>
<reference evidence="8" key="1">
    <citation type="submission" date="2020-12" db="EMBL/GenBank/DDBJ databases">
        <title>Bacterial novel species Flavobacterium sp. SE-1-e isolated from soil.</title>
        <authorList>
            <person name="Jung H.-Y."/>
        </authorList>
    </citation>
    <scope>NUCLEOTIDE SEQUENCE</scope>
    <source>
        <strain evidence="8">SE-1-e</strain>
    </source>
</reference>
<dbReference type="Gene3D" id="2.40.160.50">
    <property type="entry name" value="membrane protein fhac: a member of the omp85/tpsb transporter family"/>
    <property type="match status" value="1"/>
</dbReference>
<dbReference type="InterPro" id="IPR034746">
    <property type="entry name" value="POTRA"/>
</dbReference>
<dbReference type="PROSITE" id="PS51779">
    <property type="entry name" value="POTRA"/>
    <property type="match status" value="3"/>
</dbReference>
<evidence type="ECO:0000313" key="8">
    <source>
        <dbReference type="EMBL" id="MBK0370288.1"/>
    </source>
</evidence>
<comment type="caution">
    <text evidence="8">The sequence shown here is derived from an EMBL/GenBank/DDBJ whole genome shotgun (WGS) entry which is preliminary data.</text>
</comment>
<keyword evidence="2" id="KW-1134">Transmembrane beta strand</keyword>
<dbReference type="Proteomes" id="UP000609172">
    <property type="component" value="Unassembled WGS sequence"/>
</dbReference>
<name>A0A934PPN3_9FLAO</name>
<feature type="domain" description="POTRA" evidence="7">
    <location>
        <begin position="219"/>
        <end position="307"/>
    </location>
</feature>
<dbReference type="PIRSF" id="PIRSF006076">
    <property type="entry name" value="OM_assembly_OMP85"/>
    <property type="match status" value="1"/>
</dbReference>
<feature type="domain" description="POTRA" evidence="7">
    <location>
        <begin position="398"/>
        <end position="474"/>
    </location>
</feature>
<feature type="domain" description="POTRA" evidence="7">
    <location>
        <begin position="310"/>
        <end position="395"/>
    </location>
</feature>
<evidence type="ECO:0000313" key="9">
    <source>
        <dbReference type="Proteomes" id="UP000609172"/>
    </source>
</evidence>
<dbReference type="AlphaFoldDB" id="A0A934PPN3"/>
<evidence type="ECO:0000256" key="5">
    <source>
        <dbReference type="ARBA" id="ARBA00023136"/>
    </source>
</evidence>
<keyword evidence="3" id="KW-0812">Transmembrane</keyword>
<gene>
    <name evidence="8" type="ORF">I5M07_10595</name>
</gene>
<organism evidence="8 9">
    <name type="scientific">Flavobacterium agrisoli</name>
    <dbReference type="NCBI Taxonomy" id="2793066"/>
    <lineage>
        <taxon>Bacteria</taxon>
        <taxon>Pseudomonadati</taxon>
        <taxon>Bacteroidota</taxon>
        <taxon>Flavobacteriia</taxon>
        <taxon>Flavobacteriales</taxon>
        <taxon>Flavobacteriaceae</taxon>
        <taxon>Flavobacterium</taxon>
    </lineage>
</organism>
<keyword evidence="9" id="KW-1185">Reference proteome</keyword>
<comment type="subcellular location">
    <subcellularLocation>
        <location evidence="1">Membrane</location>
    </subcellularLocation>
</comment>
<sequence>MRLSLVIKKENVDLEKQANKLNNHLVLHKSLKKLLIAALVLGGFSKVKAQERLPFDSGKTYTLADVAIVGKISFNAQTVVTFSGLQKGQKITVPGEEISGAIKKLGKLGLFDEISFYVNHIQNDSIYLDLEIVELPKLNEVKFVGVKKSKVDGLIKDNNLTKNKIVNENLITTSKNYIENKYKKDGYFNTKVTITTTPADSTDGNHVNMLVRLDRGEKVKVNDIDFIGNTQLTDKELKSAMKNTKERNFLRFYKASKFIKDKYKEDLEKVLAKYKAKGYRDARIISDSVTYDKKKNGLAIKIKLEEGNKYYFGNIKFLGNTIYPDQSLQRLLGIKRGDTYNGVLLQERIADKSKPDAEDITNLYQNNGYLFSNINAVETRTANDTIDFEIRITEGPIAYFNKITVVGNDKTNDHVIYRELRTKPGDKYSKEQLVRTIREIGQLGFFDPESIDPQFKNVDAAAGTVDIEYHLVEKGASQIELQGGYGGGGFIGTLGLSFNNFSTRNIFNKESYKPLPMGDGQKVSLRLQGSTYFQTYSLSFAEPWFGGKKPVQFNSSISYSKQYNNNYITQTVDRSQSFNIFTVSIGKAKRLSSPDDYFVLSQALSYQHYDLNNYYTGLFTFGNGASRNLSYTIGLTRNNKGTNPIFPMYGSEFSVSAKFSPPYSLFNGVDYADLGNQKEYKKTSSDTYQDNNGIIVQPGDYLDASGNHVDNYQDAAADPAKVDQKKYNWLEYYKVKFKADWYTKVYGKLVFRSLAEFGFLGAYNQDRGVIPFERFYLGGDGMANYSMDGRETIQLRGYPNNSLTPINSAGQQIGATIYNKFSFELRYPITLKQSASIYALTFFEAGASYPEFKNYNPFDLNRSAGAGLRVFMPAFGLLGIDFGYGFDGLPTAPGTRSPKANGWETHFIIGQQF</sequence>
<dbReference type="Gene3D" id="3.10.20.310">
    <property type="entry name" value="membrane protein fhac"/>
    <property type="match status" value="4"/>
</dbReference>
<dbReference type="InterPro" id="IPR023707">
    <property type="entry name" value="OM_assembly_BamA"/>
</dbReference>
<protein>
    <submittedName>
        <fullName evidence="8">BamA/TamA family outer membrane protein</fullName>
    </submittedName>
</protein>
<dbReference type="InterPro" id="IPR000184">
    <property type="entry name" value="Bac_surfAg_D15"/>
</dbReference>
<keyword evidence="4" id="KW-0677">Repeat</keyword>
<dbReference type="Pfam" id="PF01103">
    <property type="entry name" value="Omp85"/>
    <property type="match status" value="1"/>
</dbReference>
<dbReference type="InterPro" id="IPR010827">
    <property type="entry name" value="BamA/TamA_POTRA"/>
</dbReference>
<evidence type="ECO:0000256" key="3">
    <source>
        <dbReference type="ARBA" id="ARBA00022692"/>
    </source>
</evidence>
<dbReference type="RefSeq" id="WP_200106420.1">
    <property type="nucleotide sequence ID" value="NZ_JAEHFV010000004.1"/>
</dbReference>
<proteinExistence type="predicted"/>
<evidence type="ECO:0000256" key="6">
    <source>
        <dbReference type="ARBA" id="ARBA00023237"/>
    </source>
</evidence>
<evidence type="ECO:0000259" key="7">
    <source>
        <dbReference type="PROSITE" id="PS51779"/>
    </source>
</evidence>
<dbReference type="EMBL" id="JAEHFV010000004">
    <property type="protein sequence ID" value="MBK0370288.1"/>
    <property type="molecule type" value="Genomic_DNA"/>
</dbReference>
<keyword evidence="5" id="KW-0472">Membrane</keyword>
<keyword evidence="6" id="KW-0998">Cell outer membrane</keyword>
<dbReference type="Pfam" id="PF07244">
    <property type="entry name" value="POTRA"/>
    <property type="match status" value="4"/>
</dbReference>
<evidence type="ECO:0000256" key="2">
    <source>
        <dbReference type="ARBA" id="ARBA00022452"/>
    </source>
</evidence>
<accession>A0A934PPN3</accession>
<dbReference type="GO" id="GO:0071709">
    <property type="term" value="P:membrane assembly"/>
    <property type="evidence" value="ECO:0007669"/>
    <property type="project" value="InterPro"/>
</dbReference>
<dbReference type="GO" id="GO:0019867">
    <property type="term" value="C:outer membrane"/>
    <property type="evidence" value="ECO:0007669"/>
    <property type="project" value="InterPro"/>
</dbReference>
<evidence type="ECO:0000256" key="4">
    <source>
        <dbReference type="ARBA" id="ARBA00022737"/>
    </source>
</evidence>